<dbReference type="Pfam" id="PF02698">
    <property type="entry name" value="DUF218"/>
    <property type="match status" value="1"/>
</dbReference>
<evidence type="ECO:0000256" key="1">
    <source>
        <dbReference type="SAM" id="Phobius"/>
    </source>
</evidence>
<dbReference type="InterPro" id="IPR003848">
    <property type="entry name" value="DUF218"/>
</dbReference>
<evidence type="ECO:0000313" key="3">
    <source>
        <dbReference type="EMBL" id="MQX07419.1"/>
    </source>
</evidence>
<reference evidence="4 5" key="2">
    <citation type="submission" date="2017-09" db="EMBL/GenBank/DDBJ databases">
        <title>Comparative genomics of rhizobia isolated from Phaseolus vulgaris in China.</title>
        <authorList>
            <person name="Tong W."/>
        </authorList>
    </citation>
    <scope>NUCLEOTIDE SEQUENCE [LARGE SCALE GENOMIC DNA]</scope>
    <source>
        <strain evidence="4 5">PCH1</strain>
    </source>
</reference>
<dbReference type="Proteomes" id="UP000220353">
    <property type="component" value="Unassembled WGS sequence"/>
</dbReference>
<feature type="transmembrane region" description="Helical" evidence="1">
    <location>
        <begin position="34"/>
        <end position="56"/>
    </location>
</feature>
<comment type="caution">
    <text evidence="4">The sequence shown here is derived from an EMBL/GenBank/DDBJ whole genome shotgun (WGS) entry which is preliminary data.</text>
</comment>
<keyword evidence="1" id="KW-1133">Transmembrane helix</keyword>
<dbReference type="EMBL" id="WISZ01000046">
    <property type="protein sequence ID" value="MQX07419.1"/>
    <property type="molecule type" value="Genomic_DNA"/>
</dbReference>
<dbReference type="GO" id="GO:0043164">
    <property type="term" value="P:Gram-negative-bacterium-type cell wall biogenesis"/>
    <property type="evidence" value="ECO:0007669"/>
    <property type="project" value="TreeGrafter"/>
</dbReference>
<dbReference type="PANTHER" id="PTHR30336:SF4">
    <property type="entry name" value="ENVELOPE BIOGENESIS FACTOR ELYC"/>
    <property type="match status" value="1"/>
</dbReference>
<dbReference type="PANTHER" id="PTHR30336">
    <property type="entry name" value="INNER MEMBRANE PROTEIN, PROBABLE PERMEASE"/>
    <property type="match status" value="1"/>
</dbReference>
<dbReference type="EMBL" id="NWTC01000021">
    <property type="protein sequence ID" value="PDT45460.1"/>
    <property type="molecule type" value="Genomic_DNA"/>
</dbReference>
<keyword evidence="1" id="KW-0812">Transmembrane</keyword>
<dbReference type="Gene3D" id="3.40.50.620">
    <property type="entry name" value="HUPs"/>
    <property type="match status" value="1"/>
</dbReference>
<sequence length="242" mass="27086">MMGEELRESGMTERGKWRDRAARRRRSRSLLRKILRRGFFVLLTLLAIFVAGFLYFADTVASLQPPAAPKADAIVVLTGGFQRIEQAVELLKAGAGNRLLISGVNPATTGSQIRRNTQSSADLFKCCVDIGHEAVDTIGNATEAGQWIHDRGYRSVLVVTNNYHMPRSLLELRRVRPDTEFIAYPVVNSDLKTSNWLRNPLFIKAILLEYAKYSIAFLRDLANTHLANDSRTDASPAIRAKE</sequence>
<evidence type="ECO:0000259" key="2">
    <source>
        <dbReference type="Pfam" id="PF02698"/>
    </source>
</evidence>
<evidence type="ECO:0000313" key="6">
    <source>
        <dbReference type="Proteomes" id="UP000466694"/>
    </source>
</evidence>
<dbReference type="AlphaFoldDB" id="A0A2A6LT44"/>
<dbReference type="InterPro" id="IPR014729">
    <property type="entry name" value="Rossmann-like_a/b/a_fold"/>
</dbReference>
<keyword evidence="1" id="KW-0472">Membrane</keyword>
<dbReference type="GO" id="GO:0000270">
    <property type="term" value="P:peptidoglycan metabolic process"/>
    <property type="evidence" value="ECO:0007669"/>
    <property type="project" value="TreeGrafter"/>
</dbReference>
<reference evidence="3 6" key="1">
    <citation type="journal article" date="2013" name="Genome Biol.">
        <title>Comparative genomics of the core and accessory genomes of 48 Sinorhizobium strains comprising five genospecies.</title>
        <authorList>
            <person name="Sugawara M."/>
            <person name="Epstein B."/>
            <person name="Badgley B.D."/>
            <person name="Unno T."/>
            <person name="Xu L."/>
            <person name="Reese J."/>
            <person name="Gyaneshwar P."/>
            <person name="Denny R."/>
            <person name="Mudge J."/>
            <person name="Bharti A.K."/>
            <person name="Farmer A.D."/>
            <person name="May G.D."/>
            <person name="Woodward J.E."/>
            <person name="Medigue C."/>
            <person name="Vallenet D."/>
            <person name="Lajus A."/>
            <person name="Rouy Z."/>
            <person name="Martinez-Vaz B."/>
            <person name="Tiffin P."/>
            <person name="Young N.D."/>
            <person name="Sadowsky M.J."/>
        </authorList>
    </citation>
    <scope>NUCLEOTIDE SEQUENCE [LARGE SCALE GENOMIC DNA]</scope>
    <source>
        <strain evidence="3 6">USDA205</strain>
    </source>
</reference>
<organism evidence="4 5">
    <name type="scientific">Rhizobium fredii</name>
    <name type="common">Sinorhizobium fredii</name>
    <dbReference type="NCBI Taxonomy" id="380"/>
    <lineage>
        <taxon>Bacteria</taxon>
        <taxon>Pseudomonadati</taxon>
        <taxon>Pseudomonadota</taxon>
        <taxon>Alphaproteobacteria</taxon>
        <taxon>Hyphomicrobiales</taxon>
        <taxon>Rhizobiaceae</taxon>
        <taxon>Sinorhizobium/Ensifer group</taxon>
        <taxon>Sinorhizobium</taxon>
    </lineage>
</organism>
<dbReference type="GO" id="GO:0005886">
    <property type="term" value="C:plasma membrane"/>
    <property type="evidence" value="ECO:0007669"/>
    <property type="project" value="TreeGrafter"/>
</dbReference>
<name>A0A2A6LT44_RHIFR</name>
<evidence type="ECO:0000313" key="5">
    <source>
        <dbReference type="Proteomes" id="UP000220353"/>
    </source>
</evidence>
<dbReference type="InterPro" id="IPR051599">
    <property type="entry name" value="Cell_Envelope_Assoc"/>
</dbReference>
<gene>
    <name evidence="4" type="ORF">CO661_23485</name>
    <name evidence="3" type="ORF">GHK48_03495</name>
</gene>
<proteinExistence type="predicted"/>
<accession>A0A2A6LT44</accession>
<protein>
    <submittedName>
        <fullName evidence="3">YdcF family protein</fullName>
    </submittedName>
</protein>
<dbReference type="Proteomes" id="UP000466694">
    <property type="component" value="Unassembled WGS sequence"/>
</dbReference>
<dbReference type="CDD" id="cd06259">
    <property type="entry name" value="YdcF-like"/>
    <property type="match status" value="1"/>
</dbReference>
<reference evidence="3" key="3">
    <citation type="submission" date="2019-10" db="EMBL/GenBank/DDBJ databases">
        <authorList>
            <person name="Sugawara M."/>
            <person name="Epstein B."/>
            <person name="Badgley B."/>
            <person name="Unno T."/>
            <person name="Xu L."/>
            <person name="Reese J."/>
            <person name="Gyaneshwar P."/>
            <person name="Denny R."/>
            <person name="Mudege J."/>
            <person name="Bharti A."/>
            <person name="Farmer A."/>
            <person name="May G."/>
            <person name="Woodward J."/>
            <person name="Medigue C."/>
            <person name="Vallenet D."/>
            <person name="Lajus A."/>
            <person name="Rouy Z."/>
            <person name="Martinez-Vaz B."/>
            <person name="Tiffin P."/>
            <person name="Young N."/>
            <person name="Sadowsky M."/>
        </authorList>
    </citation>
    <scope>NUCLEOTIDE SEQUENCE</scope>
    <source>
        <strain evidence="3">USDA205</strain>
    </source>
</reference>
<evidence type="ECO:0000313" key="4">
    <source>
        <dbReference type="EMBL" id="PDT45460.1"/>
    </source>
</evidence>
<feature type="domain" description="DUF218" evidence="2">
    <location>
        <begin position="72"/>
        <end position="208"/>
    </location>
</feature>